<protein>
    <submittedName>
        <fullName evidence="1">Uncharacterized protein</fullName>
    </submittedName>
</protein>
<gene>
    <name evidence="1" type="ORF">Celaphus_00000735</name>
</gene>
<keyword evidence="2" id="KW-1185">Reference proteome</keyword>
<dbReference type="EMBL" id="MKHE01000005">
    <property type="protein sequence ID" value="OWK14592.1"/>
    <property type="molecule type" value="Genomic_DNA"/>
</dbReference>
<sequence>MVRAPIVKRKALLKMTRILMGNQVPGSCQKGCPAVYPRNRLMLTTSKVAFLKRSDPGCAVPRKEI</sequence>
<dbReference type="AlphaFoldDB" id="A0A212D8S4"/>
<accession>A0A212D8S4</accession>
<evidence type="ECO:0000313" key="2">
    <source>
        <dbReference type="Proteomes" id="UP000242450"/>
    </source>
</evidence>
<proteinExistence type="predicted"/>
<comment type="caution">
    <text evidence="1">The sequence shown here is derived from an EMBL/GenBank/DDBJ whole genome shotgun (WGS) entry which is preliminary data.</text>
</comment>
<evidence type="ECO:0000313" key="1">
    <source>
        <dbReference type="EMBL" id="OWK14592.1"/>
    </source>
</evidence>
<name>A0A212D8S4_CEREH</name>
<organism evidence="1 2">
    <name type="scientific">Cervus elaphus hippelaphus</name>
    <name type="common">European red deer</name>
    <dbReference type="NCBI Taxonomy" id="46360"/>
    <lineage>
        <taxon>Eukaryota</taxon>
        <taxon>Metazoa</taxon>
        <taxon>Chordata</taxon>
        <taxon>Craniata</taxon>
        <taxon>Vertebrata</taxon>
        <taxon>Euteleostomi</taxon>
        <taxon>Mammalia</taxon>
        <taxon>Eutheria</taxon>
        <taxon>Laurasiatheria</taxon>
        <taxon>Artiodactyla</taxon>
        <taxon>Ruminantia</taxon>
        <taxon>Pecora</taxon>
        <taxon>Cervidae</taxon>
        <taxon>Cervinae</taxon>
        <taxon>Cervus</taxon>
    </lineage>
</organism>
<dbReference type="Proteomes" id="UP000242450">
    <property type="component" value="Chromosome 5"/>
</dbReference>
<reference evidence="1 2" key="1">
    <citation type="journal article" date="2018" name="Mol. Genet. Genomics">
        <title>The red deer Cervus elaphus genome CerEla1.0: sequencing, annotating, genes, and chromosomes.</title>
        <authorList>
            <person name="Bana N.A."/>
            <person name="Nyiri A."/>
            <person name="Nagy J."/>
            <person name="Frank K."/>
            <person name="Nagy T."/>
            <person name="Steger V."/>
            <person name="Schiller M."/>
            <person name="Lakatos P."/>
            <person name="Sugar L."/>
            <person name="Horn P."/>
            <person name="Barta E."/>
            <person name="Orosz L."/>
        </authorList>
    </citation>
    <scope>NUCLEOTIDE SEQUENCE [LARGE SCALE GENOMIC DNA]</scope>
    <source>
        <strain evidence="1">Hungarian</strain>
    </source>
</reference>